<comment type="caution">
    <text evidence="1">The sequence shown here is derived from an EMBL/GenBank/DDBJ whole genome shotgun (WGS) entry which is preliminary data.</text>
</comment>
<evidence type="ECO:0000313" key="2">
    <source>
        <dbReference type="Proteomes" id="UP000821865"/>
    </source>
</evidence>
<dbReference type="EMBL" id="CM023472">
    <property type="protein sequence ID" value="KAH7960604.1"/>
    <property type="molecule type" value="Genomic_DNA"/>
</dbReference>
<name>A0ACB8D819_DERSI</name>
<evidence type="ECO:0000313" key="1">
    <source>
        <dbReference type="EMBL" id="KAH7960604.1"/>
    </source>
</evidence>
<gene>
    <name evidence="1" type="ORF">HPB49_021503</name>
</gene>
<sequence>MGKIQPFYDEIFKCFHQFGVFHESLSIDESMGPHYGPHSCKMFIRGKPILFGYKLLDILTDFIRAAKLPAHTCANVSVHLRNRNRLAILKTHDIELVSRLLSFESIMLAGRIYAVAPYLAAPTNSCRGVIHGIAPGATEELLRDLDSYKADVLLARRMGNTNSARITFAGMHVPFSVYYKRLESRCMDIARVPAPETSACAPLVPHPSASLMNHIPAHHGVFIVKAITLPL</sequence>
<accession>A0ACB8D819</accession>
<organism evidence="1 2">
    <name type="scientific">Dermacentor silvarum</name>
    <name type="common">Tick</name>
    <dbReference type="NCBI Taxonomy" id="543639"/>
    <lineage>
        <taxon>Eukaryota</taxon>
        <taxon>Metazoa</taxon>
        <taxon>Ecdysozoa</taxon>
        <taxon>Arthropoda</taxon>
        <taxon>Chelicerata</taxon>
        <taxon>Arachnida</taxon>
        <taxon>Acari</taxon>
        <taxon>Parasitiformes</taxon>
        <taxon>Ixodida</taxon>
        <taxon>Ixodoidea</taxon>
        <taxon>Ixodidae</taxon>
        <taxon>Rhipicephalinae</taxon>
        <taxon>Dermacentor</taxon>
    </lineage>
</organism>
<dbReference type="Proteomes" id="UP000821865">
    <property type="component" value="Chromosome 3"/>
</dbReference>
<protein>
    <submittedName>
        <fullName evidence="1">Uncharacterized protein</fullName>
    </submittedName>
</protein>
<reference evidence="1" key="1">
    <citation type="submission" date="2020-05" db="EMBL/GenBank/DDBJ databases">
        <title>Large-scale comparative analyses of tick genomes elucidate their genetic diversity and vector capacities.</title>
        <authorList>
            <person name="Jia N."/>
            <person name="Wang J."/>
            <person name="Shi W."/>
            <person name="Du L."/>
            <person name="Sun Y."/>
            <person name="Zhan W."/>
            <person name="Jiang J."/>
            <person name="Wang Q."/>
            <person name="Zhang B."/>
            <person name="Ji P."/>
            <person name="Sakyi L.B."/>
            <person name="Cui X."/>
            <person name="Yuan T."/>
            <person name="Jiang B."/>
            <person name="Yang W."/>
            <person name="Lam T.T.-Y."/>
            <person name="Chang Q."/>
            <person name="Ding S."/>
            <person name="Wang X."/>
            <person name="Zhu J."/>
            <person name="Ruan X."/>
            <person name="Zhao L."/>
            <person name="Wei J."/>
            <person name="Que T."/>
            <person name="Du C."/>
            <person name="Cheng J."/>
            <person name="Dai P."/>
            <person name="Han X."/>
            <person name="Huang E."/>
            <person name="Gao Y."/>
            <person name="Liu J."/>
            <person name="Shao H."/>
            <person name="Ye R."/>
            <person name="Li L."/>
            <person name="Wei W."/>
            <person name="Wang X."/>
            <person name="Wang C."/>
            <person name="Yang T."/>
            <person name="Huo Q."/>
            <person name="Li W."/>
            <person name="Guo W."/>
            <person name="Chen H."/>
            <person name="Zhou L."/>
            <person name="Ni X."/>
            <person name="Tian J."/>
            <person name="Zhou Y."/>
            <person name="Sheng Y."/>
            <person name="Liu T."/>
            <person name="Pan Y."/>
            <person name="Xia L."/>
            <person name="Li J."/>
            <person name="Zhao F."/>
            <person name="Cao W."/>
        </authorList>
    </citation>
    <scope>NUCLEOTIDE SEQUENCE</scope>
    <source>
        <strain evidence="1">Dsil-2018</strain>
    </source>
</reference>
<keyword evidence="2" id="KW-1185">Reference proteome</keyword>
<proteinExistence type="predicted"/>